<reference evidence="1 2" key="1">
    <citation type="submission" date="2019-08" db="EMBL/GenBank/DDBJ databases">
        <title>Hyperibacter terrae gen. nov., sp. nov. and Hyperibacter viscosus sp. nov., two new members in the family Rhodospirillaceae isolated from the rhizosphere of Hypericum perforatum.</title>
        <authorList>
            <person name="Noviana Z."/>
        </authorList>
    </citation>
    <scope>NUCLEOTIDE SEQUENCE [LARGE SCALE GENOMIC DNA]</scope>
    <source>
        <strain evidence="1 2">R5959</strain>
    </source>
</reference>
<sequence length="164" mass="17934">MDHLHQNINNISKSKKVLPPIYGAVSFARLHGADHNLEITRATDIRGAYLVTLTAGSFSKDNHRLHCANPIGKSVEIPVGHVQFNAFEHVINFSELNAAVEGLRALFDGEIRADIETKVREAAVAAGISPEEALRARTADLVVTMVIDFSEEHTNDKDPSGWQG</sequence>
<dbReference type="EMBL" id="CP042582">
    <property type="protein sequence ID" value="QEX24833.1"/>
    <property type="molecule type" value="Genomic_DNA"/>
</dbReference>
<accession>A0A5J6N7K1</accession>
<dbReference type="AlphaFoldDB" id="A0A5J6N7K1"/>
<evidence type="ECO:0000313" key="2">
    <source>
        <dbReference type="Proteomes" id="UP000325797"/>
    </source>
</evidence>
<dbReference type="Proteomes" id="UP000325797">
    <property type="component" value="Chromosome"/>
</dbReference>
<name>A0A5J6N7K1_9PROT</name>
<gene>
    <name evidence="1" type="ORF">FRZ61_47750</name>
</gene>
<dbReference type="KEGG" id="hadh:FRZ61_47750"/>
<keyword evidence="2" id="KW-1185">Reference proteome</keyword>
<proteinExistence type="predicted"/>
<evidence type="ECO:0000313" key="1">
    <source>
        <dbReference type="EMBL" id="QEX24833.1"/>
    </source>
</evidence>
<organism evidence="1 2">
    <name type="scientific">Hypericibacter adhaerens</name>
    <dbReference type="NCBI Taxonomy" id="2602016"/>
    <lineage>
        <taxon>Bacteria</taxon>
        <taxon>Pseudomonadati</taxon>
        <taxon>Pseudomonadota</taxon>
        <taxon>Alphaproteobacteria</taxon>
        <taxon>Rhodospirillales</taxon>
        <taxon>Dongiaceae</taxon>
        <taxon>Hypericibacter</taxon>
    </lineage>
</organism>
<protein>
    <submittedName>
        <fullName evidence="1">Uncharacterized protein</fullName>
    </submittedName>
</protein>